<feature type="region of interest" description="Disordered" evidence="3">
    <location>
        <begin position="210"/>
        <end position="231"/>
    </location>
</feature>
<evidence type="ECO:0000256" key="3">
    <source>
        <dbReference type="SAM" id="MobiDB-lite"/>
    </source>
</evidence>
<feature type="signal peptide" evidence="4">
    <location>
        <begin position="1"/>
        <end position="21"/>
    </location>
</feature>
<protein>
    <recommendedName>
        <fullName evidence="7">4Fe-4S ferredoxin-type domain-containing protein</fullName>
    </recommendedName>
</protein>
<dbReference type="Proteomes" id="UP001222027">
    <property type="component" value="Unassembled WGS sequence"/>
</dbReference>
<dbReference type="PANTHER" id="PTHR33227">
    <property type="entry name" value="STIGMA-SPECIFIC STIG1-LIKE PROTEIN 3"/>
    <property type="match status" value="1"/>
</dbReference>
<organism evidence="5 6">
    <name type="scientific">Ensete ventricosum</name>
    <name type="common">Abyssinian banana</name>
    <name type="synonym">Musa ensete</name>
    <dbReference type="NCBI Taxonomy" id="4639"/>
    <lineage>
        <taxon>Eukaryota</taxon>
        <taxon>Viridiplantae</taxon>
        <taxon>Streptophyta</taxon>
        <taxon>Embryophyta</taxon>
        <taxon>Tracheophyta</taxon>
        <taxon>Spermatophyta</taxon>
        <taxon>Magnoliopsida</taxon>
        <taxon>Liliopsida</taxon>
        <taxon>Zingiberales</taxon>
        <taxon>Musaceae</taxon>
        <taxon>Ensete</taxon>
    </lineage>
</organism>
<name>A0AAV8RTC3_ENSVE</name>
<feature type="chain" id="PRO_5043765185" description="4Fe-4S ferredoxin-type domain-containing protein" evidence="4">
    <location>
        <begin position="22"/>
        <end position="231"/>
    </location>
</feature>
<dbReference type="AlphaFoldDB" id="A0AAV8RTC3"/>
<proteinExistence type="inferred from homology"/>
<sequence>MRSFMLTVALAMAMAMAASHAFPMAAEDGDKNAPPWLGGYNAFRGRRGFKTCDEVPGMCRGAWGSPGQDCCGRLCVNLRMDFFNCGRCGRRCRFGEMCCGGGCVNVFYDPNNCGFCGNRCKPGALALDSSESAPSGSPAYAASVHESIDGCRGKSWMAQDSSFLLSLRHPGRGGCGAQARGFDCVGGLPSPTPHSGVGGRCLVRSNVTDAVTTKETDPSSSSSSPPVWSTA</sequence>
<accession>A0AAV8RTC3</accession>
<evidence type="ECO:0000313" key="5">
    <source>
        <dbReference type="EMBL" id="KAJ8510197.1"/>
    </source>
</evidence>
<comment type="similarity">
    <text evidence="1">Belongs to the STIG1 family.</text>
</comment>
<comment type="caution">
    <text evidence="5">The sequence shown here is derived from an EMBL/GenBank/DDBJ whole genome shotgun (WGS) entry which is preliminary data.</text>
</comment>
<evidence type="ECO:0000256" key="1">
    <source>
        <dbReference type="ARBA" id="ARBA00006010"/>
    </source>
</evidence>
<gene>
    <name evidence="5" type="ORF">OPV22_000631</name>
</gene>
<evidence type="ECO:0000313" key="6">
    <source>
        <dbReference type="Proteomes" id="UP001222027"/>
    </source>
</evidence>
<evidence type="ECO:0000256" key="4">
    <source>
        <dbReference type="SAM" id="SignalP"/>
    </source>
</evidence>
<dbReference type="EMBL" id="JAQQAF010000001">
    <property type="protein sequence ID" value="KAJ8510197.1"/>
    <property type="molecule type" value="Genomic_DNA"/>
</dbReference>
<reference evidence="5 6" key="1">
    <citation type="submission" date="2022-12" db="EMBL/GenBank/DDBJ databases">
        <title>Chromosome-scale assembly of the Ensete ventricosum genome.</title>
        <authorList>
            <person name="Dussert Y."/>
            <person name="Stocks J."/>
            <person name="Wendawek A."/>
            <person name="Woldeyes F."/>
            <person name="Nichols R.A."/>
            <person name="Borrell J.S."/>
        </authorList>
    </citation>
    <scope>NUCLEOTIDE SEQUENCE [LARGE SCALE GENOMIC DNA]</scope>
    <source>
        <strain evidence="6">cv. Maze</strain>
        <tissue evidence="5">Seeds</tissue>
    </source>
</reference>
<evidence type="ECO:0008006" key="7">
    <source>
        <dbReference type="Google" id="ProtNLM"/>
    </source>
</evidence>
<feature type="compositionally biased region" description="Low complexity" evidence="3">
    <location>
        <begin position="218"/>
        <end position="231"/>
    </location>
</feature>
<dbReference type="PANTHER" id="PTHR33227:SF57">
    <property type="entry name" value="(WILD MALAYSIAN BANANA) HYPOTHETICAL PROTEIN"/>
    <property type="match status" value="1"/>
</dbReference>
<evidence type="ECO:0000256" key="2">
    <source>
        <dbReference type="ARBA" id="ARBA00022729"/>
    </source>
</evidence>
<keyword evidence="6" id="KW-1185">Reference proteome</keyword>
<keyword evidence="2 4" id="KW-0732">Signal</keyword>
<dbReference type="Pfam" id="PF04885">
    <property type="entry name" value="Stig1"/>
    <property type="match status" value="1"/>
</dbReference>
<dbReference type="InterPro" id="IPR006969">
    <property type="entry name" value="Stig-like"/>
</dbReference>